<dbReference type="Proteomes" id="UP000051908">
    <property type="component" value="Unassembled WGS sequence"/>
</dbReference>
<dbReference type="GeneID" id="96666909"/>
<name>A0A0R1PJM9_9LACO</name>
<dbReference type="InterPro" id="IPR053707">
    <property type="entry name" value="UPF0637_domain_sf"/>
</dbReference>
<gene>
    <name evidence="1" type="ORF">FD33_GL000645</name>
</gene>
<accession>A0A0R1PJM9</accession>
<dbReference type="AlphaFoldDB" id="A0A0R1PJM9"/>
<dbReference type="RefSeq" id="WP_025085329.1">
    <property type="nucleotide sequence ID" value="NZ_AZES01000013.1"/>
</dbReference>
<evidence type="ECO:0000313" key="1">
    <source>
        <dbReference type="EMBL" id="KRL32350.1"/>
    </source>
</evidence>
<keyword evidence="2" id="KW-1185">Reference proteome</keyword>
<proteinExistence type="predicted"/>
<sequence length="199" mass="23497">MFDKNDFEVFNDDTLSGRLELIRKNLDPKFEILGQDLLQSLEDEYHQKFFLKIAKHQRRTKNPPPDTWLAINQDKKGYKKTPHLEFGLWPDRYFITFSLLADIRDRENYYSILEKYQNKIISEGWGVSNDHTSSVLKDATEFDNVIKHYQKVKSSDLVIGFELLKNDSIVSSSDYDQLLKDKFMKLSQYLVLFNKEAAK</sequence>
<dbReference type="Gene3D" id="3.30.930.20">
    <property type="entry name" value="Protein of unknown function DUF1054"/>
    <property type="match status" value="1"/>
</dbReference>
<dbReference type="InterPro" id="IPR009403">
    <property type="entry name" value="UPF0637"/>
</dbReference>
<dbReference type="EMBL" id="AZES01000013">
    <property type="protein sequence ID" value="KRL32350.1"/>
    <property type="molecule type" value="Genomic_DNA"/>
</dbReference>
<dbReference type="SUPFAM" id="SSF142913">
    <property type="entry name" value="YktB/PF0168-like"/>
    <property type="match status" value="1"/>
</dbReference>
<dbReference type="OrthoDB" id="9812818at2"/>
<dbReference type="Pfam" id="PF06335">
    <property type="entry name" value="DUF1054"/>
    <property type="match status" value="1"/>
</dbReference>
<dbReference type="PATRIC" id="fig|1122151.5.peg.671"/>
<reference evidence="1 2" key="1">
    <citation type="journal article" date="2015" name="Genome Announc.">
        <title>Expanding the biotechnology potential of lactobacilli through comparative genomics of 213 strains and associated genera.</title>
        <authorList>
            <person name="Sun Z."/>
            <person name="Harris H.M."/>
            <person name="McCann A."/>
            <person name="Guo C."/>
            <person name="Argimon S."/>
            <person name="Zhang W."/>
            <person name="Yang X."/>
            <person name="Jeffery I.B."/>
            <person name="Cooney J.C."/>
            <person name="Kagawa T.F."/>
            <person name="Liu W."/>
            <person name="Song Y."/>
            <person name="Salvetti E."/>
            <person name="Wrobel A."/>
            <person name="Rasinkangas P."/>
            <person name="Parkhill J."/>
            <person name="Rea M.C."/>
            <person name="O'Sullivan O."/>
            <person name="Ritari J."/>
            <person name="Douillard F.P."/>
            <person name="Paul Ross R."/>
            <person name="Yang R."/>
            <person name="Briner A.E."/>
            <person name="Felis G.E."/>
            <person name="de Vos W.M."/>
            <person name="Barrangou R."/>
            <person name="Klaenhammer T.R."/>
            <person name="Caufield P.W."/>
            <person name="Cui Y."/>
            <person name="Zhang H."/>
            <person name="O'Toole P.W."/>
        </authorList>
    </citation>
    <scope>NUCLEOTIDE SEQUENCE [LARGE SCALE GENOMIC DNA]</scope>
    <source>
        <strain evidence="1 2">DSM 13238</strain>
    </source>
</reference>
<evidence type="ECO:0000313" key="2">
    <source>
        <dbReference type="Proteomes" id="UP000051908"/>
    </source>
</evidence>
<organism evidence="1 2">
    <name type="scientific">Companilactobacillus paralimentarius DSM 13238 = JCM 10415</name>
    <dbReference type="NCBI Taxonomy" id="1122151"/>
    <lineage>
        <taxon>Bacteria</taxon>
        <taxon>Bacillati</taxon>
        <taxon>Bacillota</taxon>
        <taxon>Bacilli</taxon>
        <taxon>Lactobacillales</taxon>
        <taxon>Lactobacillaceae</taxon>
        <taxon>Companilactobacillus</taxon>
    </lineage>
</organism>
<protein>
    <submittedName>
        <fullName evidence="1">Uncharacterized protein</fullName>
    </submittedName>
</protein>
<comment type="caution">
    <text evidence="1">The sequence shown here is derived from an EMBL/GenBank/DDBJ whole genome shotgun (WGS) entry which is preliminary data.</text>
</comment>